<feature type="chain" id="PRO_5014325205" evidence="8">
    <location>
        <begin position="24"/>
        <end position="281"/>
    </location>
</feature>
<keyword evidence="4" id="KW-0249">Electron transport</keyword>
<dbReference type="InterPro" id="IPR009056">
    <property type="entry name" value="Cyt_c-like_dom"/>
</dbReference>
<feature type="region of interest" description="Disordered" evidence="7">
    <location>
        <begin position="250"/>
        <end position="281"/>
    </location>
</feature>
<accession>A0A2K1Q1W7</accession>
<evidence type="ECO:0000256" key="8">
    <source>
        <dbReference type="SAM" id="SignalP"/>
    </source>
</evidence>
<evidence type="ECO:0000256" key="6">
    <source>
        <dbReference type="PROSITE-ProRule" id="PRU00433"/>
    </source>
</evidence>
<dbReference type="PANTHER" id="PTHR33751:SF9">
    <property type="entry name" value="CYTOCHROME C4"/>
    <property type="match status" value="1"/>
</dbReference>
<name>A0A2K1Q1W7_9GAMM</name>
<proteinExistence type="predicted"/>
<evidence type="ECO:0000256" key="2">
    <source>
        <dbReference type="ARBA" id="ARBA00022617"/>
    </source>
</evidence>
<dbReference type="Pfam" id="PF00034">
    <property type="entry name" value="Cytochrom_C"/>
    <property type="match status" value="2"/>
</dbReference>
<evidence type="ECO:0000256" key="7">
    <source>
        <dbReference type="SAM" id="MobiDB-lite"/>
    </source>
</evidence>
<evidence type="ECO:0000256" key="3">
    <source>
        <dbReference type="ARBA" id="ARBA00022723"/>
    </source>
</evidence>
<dbReference type="SUPFAM" id="SSF46626">
    <property type="entry name" value="Cytochrome c"/>
    <property type="match status" value="2"/>
</dbReference>
<comment type="caution">
    <text evidence="10">The sequence shown here is derived from an EMBL/GenBank/DDBJ whole genome shotgun (WGS) entry which is preliminary data.</text>
</comment>
<dbReference type="OrthoDB" id="9773456at2"/>
<evidence type="ECO:0000256" key="4">
    <source>
        <dbReference type="ARBA" id="ARBA00022982"/>
    </source>
</evidence>
<keyword evidence="1" id="KW-0813">Transport</keyword>
<evidence type="ECO:0000313" key="11">
    <source>
        <dbReference type="Proteomes" id="UP000236220"/>
    </source>
</evidence>
<sequence>MRHVRAFGLVGLAAFALAAVAYAQSTPPATASTGHDPNAYAELDKTHWGDAKAGAAKAGACAACHGLDGNSTANPALYPRIAGQSERYIAKQLALFKSGLRTDGNAALMIPYANALSPQDMRDLGAYFQTQHSGAGVADDSAIASGPYAGKKLYQVGEQLYRQGDRSRGIVACTACHGPDGAGNPGPAYPHIGGQQSWYAEMRLNEYRGGQAALKDDKLWGLMALETKNLSDEEIKGLSTYLQGLHNRADQASPADVAAAKQAAATATPTPSATPQPSKAN</sequence>
<dbReference type="AlphaFoldDB" id="A0A2K1Q1W7"/>
<dbReference type="Proteomes" id="UP000236220">
    <property type="component" value="Unassembled WGS sequence"/>
</dbReference>
<evidence type="ECO:0000256" key="5">
    <source>
        <dbReference type="ARBA" id="ARBA00023004"/>
    </source>
</evidence>
<keyword evidence="5 6" id="KW-0408">Iron</keyword>
<dbReference type="RefSeq" id="WP_103074060.1">
    <property type="nucleotide sequence ID" value="NZ_NPZB01000001.1"/>
</dbReference>
<dbReference type="EMBL" id="NPZB01000001">
    <property type="protein sequence ID" value="PNS08937.1"/>
    <property type="molecule type" value="Genomic_DNA"/>
</dbReference>
<feature type="signal peptide" evidence="8">
    <location>
        <begin position="1"/>
        <end position="23"/>
    </location>
</feature>
<keyword evidence="8" id="KW-0732">Signal</keyword>
<dbReference type="GO" id="GO:0009055">
    <property type="term" value="F:electron transfer activity"/>
    <property type="evidence" value="ECO:0007669"/>
    <property type="project" value="InterPro"/>
</dbReference>
<dbReference type="PROSITE" id="PS51007">
    <property type="entry name" value="CYTC"/>
    <property type="match status" value="2"/>
</dbReference>
<protein>
    <submittedName>
        <fullName evidence="10">Cytochrome c</fullName>
    </submittedName>
</protein>
<dbReference type="GO" id="GO:0020037">
    <property type="term" value="F:heme binding"/>
    <property type="evidence" value="ECO:0007669"/>
    <property type="project" value="InterPro"/>
</dbReference>
<organism evidence="10 11">
    <name type="scientific">Solilutibacter silvestris</name>
    <dbReference type="NCBI Taxonomy" id="1645665"/>
    <lineage>
        <taxon>Bacteria</taxon>
        <taxon>Pseudomonadati</taxon>
        <taxon>Pseudomonadota</taxon>
        <taxon>Gammaproteobacteria</taxon>
        <taxon>Lysobacterales</taxon>
        <taxon>Lysobacteraceae</taxon>
        <taxon>Solilutibacter</taxon>
    </lineage>
</organism>
<reference evidence="10 11" key="1">
    <citation type="submission" date="2017-08" db="EMBL/GenBank/DDBJ databases">
        <title>Lysobacter sylvestris genome.</title>
        <authorList>
            <person name="Zhang D.-C."/>
            <person name="Albuquerque L."/>
            <person name="Franca L."/>
            <person name="Froufe H.J.C."/>
            <person name="Barroso C."/>
            <person name="Egas C."/>
            <person name="Da Costa M."/>
            <person name="Margesin R."/>
        </authorList>
    </citation>
    <scope>NUCLEOTIDE SEQUENCE [LARGE SCALE GENOMIC DNA]</scope>
    <source>
        <strain evidence="10 11">AM20-91</strain>
    </source>
</reference>
<keyword evidence="11" id="KW-1185">Reference proteome</keyword>
<evidence type="ECO:0000313" key="10">
    <source>
        <dbReference type="EMBL" id="PNS08937.1"/>
    </source>
</evidence>
<keyword evidence="2 6" id="KW-0349">Heme</keyword>
<dbReference type="GO" id="GO:0046872">
    <property type="term" value="F:metal ion binding"/>
    <property type="evidence" value="ECO:0007669"/>
    <property type="project" value="UniProtKB-KW"/>
</dbReference>
<dbReference type="PANTHER" id="PTHR33751">
    <property type="entry name" value="CBB3-TYPE CYTOCHROME C OXIDASE SUBUNIT FIXP"/>
    <property type="match status" value="1"/>
</dbReference>
<dbReference type="Gene3D" id="1.10.760.10">
    <property type="entry name" value="Cytochrome c-like domain"/>
    <property type="match status" value="2"/>
</dbReference>
<evidence type="ECO:0000256" key="1">
    <source>
        <dbReference type="ARBA" id="ARBA00022448"/>
    </source>
</evidence>
<keyword evidence="3 6" id="KW-0479">Metal-binding</keyword>
<gene>
    <name evidence="10" type="ORF">Lysil_0566</name>
</gene>
<evidence type="ECO:0000259" key="9">
    <source>
        <dbReference type="PROSITE" id="PS51007"/>
    </source>
</evidence>
<dbReference type="InterPro" id="IPR050597">
    <property type="entry name" value="Cytochrome_c_Oxidase_Subunit"/>
</dbReference>
<dbReference type="InterPro" id="IPR036909">
    <property type="entry name" value="Cyt_c-like_dom_sf"/>
</dbReference>
<feature type="domain" description="Cytochrome c" evidence="9">
    <location>
        <begin position="152"/>
        <end position="246"/>
    </location>
</feature>
<feature type="domain" description="Cytochrome c" evidence="9">
    <location>
        <begin position="49"/>
        <end position="132"/>
    </location>
</feature>